<sequence length="132" mass="15436">MERIAQLLRLLGDETRLRLLKLLSEQALNVSELTQIVGLAQSGISRHLSHLRKMGLIQERREGVWSYYQLTPLIDQDEDLRLFAQYLHQQLEELDDPHHDQVRLQEILHQRRLGGPGLNEKLLEPGQSWSAW</sequence>
<evidence type="ECO:0000259" key="4">
    <source>
        <dbReference type="PROSITE" id="PS50987"/>
    </source>
</evidence>
<evidence type="ECO:0000313" key="6">
    <source>
        <dbReference type="Proteomes" id="UP000226525"/>
    </source>
</evidence>
<protein>
    <submittedName>
        <fullName evidence="5">ArsR family transcriptional regulator</fullName>
    </submittedName>
</protein>
<dbReference type="CDD" id="cd00090">
    <property type="entry name" value="HTH_ARSR"/>
    <property type="match status" value="1"/>
</dbReference>
<dbReference type="InterPro" id="IPR036390">
    <property type="entry name" value="WH_DNA-bd_sf"/>
</dbReference>
<dbReference type="InterPro" id="IPR036388">
    <property type="entry name" value="WH-like_DNA-bd_sf"/>
</dbReference>
<dbReference type="PRINTS" id="PR00778">
    <property type="entry name" value="HTHARSR"/>
</dbReference>
<evidence type="ECO:0000313" key="5">
    <source>
        <dbReference type="EMBL" id="MAH64707.1"/>
    </source>
</evidence>
<dbReference type="SUPFAM" id="SSF46785">
    <property type="entry name" value="Winged helix' DNA-binding domain"/>
    <property type="match status" value="1"/>
</dbReference>
<accession>A0A2D6YNE6</accession>
<feature type="domain" description="HTH arsR-type" evidence="4">
    <location>
        <begin position="1"/>
        <end position="94"/>
    </location>
</feature>
<proteinExistence type="predicted"/>
<dbReference type="SMART" id="SM00418">
    <property type="entry name" value="HTH_ARSR"/>
    <property type="match status" value="1"/>
</dbReference>
<dbReference type="PANTHER" id="PTHR33154:SF33">
    <property type="entry name" value="TRANSCRIPTIONAL REPRESSOR SDPR"/>
    <property type="match status" value="1"/>
</dbReference>
<dbReference type="GO" id="GO:0003700">
    <property type="term" value="F:DNA-binding transcription factor activity"/>
    <property type="evidence" value="ECO:0007669"/>
    <property type="project" value="InterPro"/>
</dbReference>
<evidence type="ECO:0000256" key="2">
    <source>
        <dbReference type="ARBA" id="ARBA00023125"/>
    </source>
</evidence>
<gene>
    <name evidence="5" type="ORF">CMN54_14955</name>
</gene>
<comment type="caution">
    <text evidence="5">The sequence shown here is derived from an EMBL/GenBank/DDBJ whole genome shotgun (WGS) entry which is preliminary data.</text>
</comment>
<evidence type="ECO:0000256" key="3">
    <source>
        <dbReference type="ARBA" id="ARBA00023163"/>
    </source>
</evidence>
<dbReference type="Pfam" id="PF01022">
    <property type="entry name" value="HTH_5"/>
    <property type="match status" value="1"/>
</dbReference>
<dbReference type="Gene3D" id="1.10.10.10">
    <property type="entry name" value="Winged helix-like DNA-binding domain superfamily/Winged helix DNA-binding domain"/>
    <property type="match status" value="1"/>
</dbReference>
<keyword evidence="3" id="KW-0804">Transcription</keyword>
<dbReference type="InterPro" id="IPR001845">
    <property type="entry name" value="HTH_ArsR_DNA-bd_dom"/>
</dbReference>
<dbReference type="AlphaFoldDB" id="A0A2D6YNE6"/>
<keyword evidence="1" id="KW-0805">Transcription regulation</keyword>
<dbReference type="InterPro" id="IPR011991">
    <property type="entry name" value="ArsR-like_HTH"/>
</dbReference>
<keyword evidence="2" id="KW-0238">DNA-binding</keyword>
<evidence type="ECO:0000256" key="1">
    <source>
        <dbReference type="ARBA" id="ARBA00023015"/>
    </source>
</evidence>
<dbReference type="GO" id="GO:0003677">
    <property type="term" value="F:DNA binding"/>
    <property type="evidence" value="ECO:0007669"/>
    <property type="project" value="UniProtKB-KW"/>
</dbReference>
<organism evidence="5 6">
    <name type="scientific">SAR324 cluster bacterium</name>
    <dbReference type="NCBI Taxonomy" id="2024889"/>
    <lineage>
        <taxon>Bacteria</taxon>
        <taxon>Deltaproteobacteria</taxon>
        <taxon>SAR324 cluster</taxon>
    </lineage>
</organism>
<dbReference type="InterPro" id="IPR051081">
    <property type="entry name" value="HTH_MetalResp_TranReg"/>
</dbReference>
<dbReference type="NCBIfam" id="NF033788">
    <property type="entry name" value="HTH_metalloreg"/>
    <property type="match status" value="1"/>
</dbReference>
<reference evidence="6" key="1">
    <citation type="submission" date="2017-09" db="EMBL/GenBank/DDBJ databases">
        <title>The Reconstruction of 2,631 Draft Metagenome-Assembled Genomes from the Global Oceans.</title>
        <authorList>
            <person name="Tully B.J."/>
            <person name="Graham E.D."/>
            <person name="Heidelberg J.F."/>
        </authorList>
    </citation>
    <scope>NUCLEOTIDE SEQUENCE [LARGE SCALE GENOMIC DNA]</scope>
</reference>
<dbReference type="PANTHER" id="PTHR33154">
    <property type="entry name" value="TRANSCRIPTIONAL REGULATOR, ARSR FAMILY"/>
    <property type="match status" value="1"/>
</dbReference>
<dbReference type="Proteomes" id="UP000226525">
    <property type="component" value="Unassembled WGS sequence"/>
</dbReference>
<feature type="non-terminal residue" evidence="5">
    <location>
        <position position="132"/>
    </location>
</feature>
<name>A0A2D6YNE6_9DELT</name>
<dbReference type="PROSITE" id="PS50987">
    <property type="entry name" value="HTH_ARSR_2"/>
    <property type="match status" value="1"/>
</dbReference>
<dbReference type="EMBL" id="NZEX01000182">
    <property type="protein sequence ID" value="MAH64707.1"/>
    <property type="molecule type" value="Genomic_DNA"/>
</dbReference>